<feature type="binding site" evidence="14">
    <location>
        <position position="234"/>
    </location>
    <ligand>
        <name>Mg(2+)</name>
        <dbReference type="ChEBI" id="CHEBI:18420"/>
        <label>2</label>
    </ligand>
</feature>
<dbReference type="PANTHER" id="PTHR21327">
    <property type="entry name" value="GTP CYCLOHYDROLASE II-RELATED"/>
    <property type="match status" value="1"/>
</dbReference>
<dbReference type="GO" id="GO:0000287">
    <property type="term" value="F:magnesium ion binding"/>
    <property type="evidence" value="ECO:0007669"/>
    <property type="project" value="UniProtKB-UniRule"/>
</dbReference>
<comment type="similarity">
    <text evidence="14">Belongs to the DHBP synthase family.</text>
</comment>
<dbReference type="InterPro" id="IPR017945">
    <property type="entry name" value="DHBP_synth_RibB-like_a/b_dom"/>
</dbReference>
<keyword evidence="12 14" id="KW-0464">Manganese</keyword>
<evidence type="ECO:0000256" key="2">
    <source>
        <dbReference type="ARBA" id="ARBA00001936"/>
    </source>
</evidence>
<dbReference type="GO" id="GO:0030145">
    <property type="term" value="F:manganese ion binding"/>
    <property type="evidence" value="ECO:0007669"/>
    <property type="project" value="UniProtKB-UniRule"/>
</dbReference>
<dbReference type="NCBIfam" id="NF010626">
    <property type="entry name" value="PRK14019.1"/>
    <property type="match status" value="1"/>
</dbReference>
<feature type="site" description="Essential for catalytic activity" evidence="14">
    <location>
        <position position="217"/>
    </location>
</feature>
<dbReference type="InterPro" id="IPR036144">
    <property type="entry name" value="RibA-like_sf"/>
</dbReference>
<reference evidence="18" key="1">
    <citation type="submission" date="2016-05" db="EMBL/GenBank/DDBJ databases">
        <title>Draft genome of Corynebacterium afermentans subsp. afermentans LCDC 88199T.</title>
        <authorList>
            <person name="Bernier A.-M."/>
            <person name="Bernard K."/>
        </authorList>
    </citation>
    <scope>NUCLEOTIDE SEQUENCE [LARGE SCALE GENOMIC DNA]</scope>
    <source>
        <strain evidence="18">NML130454</strain>
    </source>
</reference>
<dbReference type="SUPFAM" id="SSF55821">
    <property type="entry name" value="YrdC/RibB"/>
    <property type="match status" value="1"/>
</dbReference>
<evidence type="ECO:0000256" key="6">
    <source>
        <dbReference type="ARBA" id="ARBA00008976"/>
    </source>
</evidence>
<dbReference type="UniPathway" id="UPA00275">
    <property type="reaction ID" value="UER00399"/>
</dbReference>
<comment type="pathway">
    <text evidence="4 14">Cofactor biosynthesis; riboflavin biosynthesis; 2-hydroxy-3-oxobutyl phosphate from D-ribulose 5-phosphate: step 1/1.</text>
</comment>
<evidence type="ECO:0000313" key="18">
    <source>
        <dbReference type="Proteomes" id="UP000077726"/>
    </source>
</evidence>
<dbReference type="RefSeq" id="WP_064090265.1">
    <property type="nucleotide sequence ID" value="NZ_LXSQ01000021.1"/>
</dbReference>
<feature type="binding site" evidence="14">
    <location>
        <begin position="118"/>
        <end position="119"/>
    </location>
    <ligand>
        <name>D-ribulose 5-phosphate</name>
        <dbReference type="ChEBI" id="CHEBI:58121"/>
    </ligand>
</feature>
<comment type="similarity">
    <text evidence="5">In the N-terminal section; belongs to the DHBP synthase family.</text>
</comment>
<dbReference type="GO" id="GO:0009231">
    <property type="term" value="P:riboflavin biosynthetic process"/>
    <property type="evidence" value="ECO:0007669"/>
    <property type="project" value="UniProtKB-UniRule"/>
</dbReference>
<protein>
    <recommendedName>
        <fullName evidence="8 14">3,4-dihydroxy-2-butanone 4-phosphate synthase</fullName>
        <shortName evidence="14">DHBP synthase</shortName>
        <ecNumber evidence="7 14">4.1.99.12</ecNumber>
    </recommendedName>
</protein>
<evidence type="ECO:0000256" key="1">
    <source>
        <dbReference type="ARBA" id="ARBA00000141"/>
    </source>
</evidence>
<evidence type="ECO:0000256" key="11">
    <source>
        <dbReference type="ARBA" id="ARBA00022842"/>
    </source>
</evidence>
<keyword evidence="10 14" id="KW-0479">Metal-binding</keyword>
<dbReference type="Proteomes" id="UP000077726">
    <property type="component" value="Unassembled WGS sequence"/>
</dbReference>
<comment type="similarity">
    <text evidence="6">In the C-terminal section; belongs to the GTP cyclohydrolase II family.</text>
</comment>
<dbReference type="GO" id="GO:0008686">
    <property type="term" value="F:3,4-dihydroxy-2-butanone-4-phosphate synthase activity"/>
    <property type="evidence" value="ECO:0007669"/>
    <property type="project" value="UniProtKB-UniRule"/>
</dbReference>
<proteinExistence type="inferred from homology"/>
<name>A0A1B6VXA3_9NEIS</name>
<dbReference type="FunFam" id="3.90.870.10:FF:000001">
    <property type="entry name" value="Riboflavin biosynthesis protein RibBA"/>
    <property type="match status" value="1"/>
</dbReference>
<dbReference type="NCBIfam" id="TIGR00506">
    <property type="entry name" value="ribB"/>
    <property type="match status" value="1"/>
</dbReference>
<dbReference type="HAMAP" id="MF_00180">
    <property type="entry name" value="RibB"/>
    <property type="match status" value="1"/>
</dbReference>
<evidence type="ECO:0000256" key="7">
    <source>
        <dbReference type="ARBA" id="ARBA00012153"/>
    </source>
</evidence>
<dbReference type="InterPro" id="IPR032677">
    <property type="entry name" value="GTP_cyclohydro_II"/>
</dbReference>
<comment type="function">
    <text evidence="3 14">Catalyzes the conversion of D-ribulose 5-phosphate to formate and 3,4-dihydroxy-2-butanone 4-phosphate.</text>
</comment>
<keyword evidence="11 14" id="KW-0460">Magnesium</keyword>
<feature type="site" description="Essential for catalytic activity" evidence="14">
    <location>
        <position position="255"/>
    </location>
</feature>
<evidence type="ECO:0000256" key="8">
    <source>
        <dbReference type="ARBA" id="ARBA00018836"/>
    </source>
</evidence>
<dbReference type="Gene3D" id="3.90.870.10">
    <property type="entry name" value="DHBP synthase"/>
    <property type="match status" value="1"/>
</dbReference>
<comment type="cofactor">
    <cofactor evidence="14">
        <name>Mg(2+)</name>
        <dbReference type="ChEBI" id="CHEBI:18420"/>
    </cofactor>
    <cofactor evidence="14">
        <name>Mn(2+)</name>
        <dbReference type="ChEBI" id="CHEBI:29035"/>
    </cofactor>
    <text evidence="14">Binds 2 divalent metal cations per subunit. Magnesium or manganese.</text>
</comment>
<dbReference type="Pfam" id="PF00926">
    <property type="entry name" value="DHBP_synthase"/>
    <property type="match status" value="1"/>
</dbReference>
<dbReference type="GO" id="GO:0003935">
    <property type="term" value="F:GTP cyclohydrolase II activity"/>
    <property type="evidence" value="ECO:0007669"/>
    <property type="project" value="TreeGrafter"/>
</dbReference>
<dbReference type="SUPFAM" id="SSF142695">
    <property type="entry name" value="RibA-like"/>
    <property type="match status" value="1"/>
</dbReference>
<evidence type="ECO:0000259" key="16">
    <source>
        <dbReference type="Pfam" id="PF00925"/>
    </source>
</evidence>
<sequence length="452" mass="49720">MPSPINITELRRRNLREWIDRLHQGRQIDFVSATGINQGELSALLKNKPFGERKARKIEHSAGMPALWLDTDHRSPASAPQPTYRNTRHMPTPIATIPEILADLKAGKMVIITDAEDRENEGDLLMAAQFVTPEAINFMIKHARGLVCLPMAEELVDKLKLPLMTQHNGAQYGTNFTVSIEAAHGISTGISAADRALTIQTAVSPAARPEDIVQPGHIFPLRAQKGGVLVRAGHTEAGVDLAQMCGLIPAAVICEIINDDGTMARMPELTEFARQHGLKIGTITDLIEYRSRTETLLEEMGSSPVRTPWGDFRQHVYVDKLSGETHLALVKGSPQPDTETLVRVHEPFSAMDFLQTNPRHSWPLPQALERIQAAEHGVAILLHRTEDGAALLDRTLPKGQSQTRQWDSKTYGIGAQILANLRVKKMRVLGQPSSLTGLTGFGLEVTGFEGME</sequence>
<dbReference type="PANTHER" id="PTHR21327:SF34">
    <property type="entry name" value="3,4-DIHYDROXY-2-BUTANONE 4-PHOSPHATE SYNTHASE"/>
    <property type="match status" value="1"/>
</dbReference>
<accession>A0A1B6VXA3</accession>
<dbReference type="AlphaFoldDB" id="A0A1B6VXA3"/>
<comment type="catalytic activity">
    <reaction evidence="1 14">
        <text>D-ribulose 5-phosphate = (2S)-2-hydroxy-3-oxobutyl phosphate + formate + H(+)</text>
        <dbReference type="Rhea" id="RHEA:18457"/>
        <dbReference type="ChEBI" id="CHEBI:15378"/>
        <dbReference type="ChEBI" id="CHEBI:15740"/>
        <dbReference type="ChEBI" id="CHEBI:58121"/>
        <dbReference type="ChEBI" id="CHEBI:58830"/>
        <dbReference type="EC" id="4.1.99.12"/>
    </reaction>
</comment>
<dbReference type="Gene3D" id="3.40.50.10990">
    <property type="entry name" value="GTP cyclohydrolase II"/>
    <property type="match status" value="1"/>
</dbReference>
<keyword evidence="13 14" id="KW-0456">Lyase</keyword>
<evidence type="ECO:0000256" key="9">
    <source>
        <dbReference type="ARBA" id="ARBA00022619"/>
    </source>
</evidence>
<evidence type="ECO:0000256" key="10">
    <source>
        <dbReference type="ARBA" id="ARBA00022723"/>
    </source>
</evidence>
<feature type="binding site" evidence="14">
    <location>
        <position position="119"/>
    </location>
    <ligand>
        <name>Mg(2+)</name>
        <dbReference type="ChEBI" id="CHEBI:18420"/>
        <label>2</label>
    </ligand>
</feature>
<dbReference type="Pfam" id="PF00925">
    <property type="entry name" value="GTP_cyclohydro2"/>
    <property type="match status" value="1"/>
</dbReference>
<comment type="caution">
    <text evidence="17">The sequence shown here is derived from an EMBL/GenBank/DDBJ whole genome shotgun (WGS) entry which is preliminary data.</text>
</comment>
<dbReference type="STRING" id="1795832.A7Q00_09235"/>
<dbReference type="EMBL" id="LXSQ01000021">
    <property type="protein sequence ID" value="OAM40462.1"/>
    <property type="molecule type" value="Genomic_DNA"/>
</dbReference>
<evidence type="ECO:0000256" key="3">
    <source>
        <dbReference type="ARBA" id="ARBA00002284"/>
    </source>
</evidence>
<evidence type="ECO:0000256" key="4">
    <source>
        <dbReference type="ARBA" id="ARBA00004904"/>
    </source>
</evidence>
<feature type="region of interest" description="Disordered" evidence="15">
    <location>
        <begin position="70"/>
        <end position="90"/>
    </location>
</feature>
<feature type="binding site" evidence="14">
    <location>
        <position position="123"/>
    </location>
    <ligand>
        <name>D-ribulose 5-phosphate</name>
        <dbReference type="ChEBI" id="CHEBI:58121"/>
    </ligand>
</feature>
<feature type="binding site" evidence="14">
    <location>
        <position position="119"/>
    </location>
    <ligand>
        <name>Mg(2+)</name>
        <dbReference type="ChEBI" id="CHEBI:18420"/>
        <label>1</label>
    </ligand>
</feature>
<feature type="binding site" evidence="14">
    <location>
        <begin position="231"/>
        <end position="235"/>
    </location>
    <ligand>
        <name>D-ribulose 5-phosphate</name>
        <dbReference type="ChEBI" id="CHEBI:58121"/>
    </ligand>
</feature>
<evidence type="ECO:0000313" key="17">
    <source>
        <dbReference type="EMBL" id="OAM40462.1"/>
    </source>
</evidence>
<evidence type="ECO:0000256" key="5">
    <source>
        <dbReference type="ARBA" id="ARBA00005520"/>
    </source>
</evidence>
<evidence type="ECO:0000256" key="12">
    <source>
        <dbReference type="ARBA" id="ARBA00023211"/>
    </source>
</evidence>
<comment type="cofactor">
    <cofactor evidence="2">
        <name>Mn(2+)</name>
        <dbReference type="ChEBI" id="CHEBI:29035"/>
    </cofactor>
</comment>
<comment type="subunit">
    <text evidence="14">Homodimer.</text>
</comment>
<keyword evidence="18" id="KW-1185">Reference proteome</keyword>
<feature type="domain" description="GTP cyclohydrolase II" evidence="16">
    <location>
        <begin position="302"/>
        <end position="447"/>
    </location>
</feature>
<dbReference type="EC" id="4.1.99.12" evidence="7 14"/>
<gene>
    <name evidence="14" type="primary">ribB</name>
    <name evidence="17" type="ORF">A7Q00_09235</name>
</gene>
<evidence type="ECO:0000256" key="14">
    <source>
        <dbReference type="HAMAP-Rule" id="MF_00180"/>
    </source>
</evidence>
<dbReference type="GO" id="GO:0005829">
    <property type="term" value="C:cytosol"/>
    <property type="evidence" value="ECO:0007669"/>
    <property type="project" value="TreeGrafter"/>
</dbReference>
<dbReference type="OrthoDB" id="9793111at2"/>
<dbReference type="InterPro" id="IPR000422">
    <property type="entry name" value="DHBP_synthase_RibB"/>
</dbReference>
<evidence type="ECO:0000256" key="13">
    <source>
        <dbReference type="ARBA" id="ARBA00023239"/>
    </source>
</evidence>
<keyword evidence="9 14" id="KW-0686">Riboflavin biosynthesis</keyword>
<evidence type="ECO:0000256" key="15">
    <source>
        <dbReference type="SAM" id="MobiDB-lite"/>
    </source>
</evidence>
<organism evidence="17 18">
    <name type="scientific">Eikenella halliae</name>
    <dbReference type="NCBI Taxonomy" id="1795832"/>
    <lineage>
        <taxon>Bacteria</taxon>
        <taxon>Pseudomonadati</taxon>
        <taxon>Pseudomonadota</taxon>
        <taxon>Betaproteobacteria</taxon>
        <taxon>Neisseriales</taxon>
        <taxon>Neisseriaceae</taxon>
        <taxon>Eikenella</taxon>
    </lineage>
</organism>